<name>A0A392T7T7_9FABA</name>
<sequence length="57" mass="6110">ASFYSCPQRWAKGPPSGPCGAGPLRATVRTCPKIVGRAVTCSYPGEQFHDTRIADML</sequence>
<organism evidence="1 2">
    <name type="scientific">Trifolium medium</name>
    <dbReference type="NCBI Taxonomy" id="97028"/>
    <lineage>
        <taxon>Eukaryota</taxon>
        <taxon>Viridiplantae</taxon>
        <taxon>Streptophyta</taxon>
        <taxon>Embryophyta</taxon>
        <taxon>Tracheophyta</taxon>
        <taxon>Spermatophyta</taxon>
        <taxon>Magnoliopsida</taxon>
        <taxon>eudicotyledons</taxon>
        <taxon>Gunneridae</taxon>
        <taxon>Pentapetalae</taxon>
        <taxon>rosids</taxon>
        <taxon>fabids</taxon>
        <taxon>Fabales</taxon>
        <taxon>Fabaceae</taxon>
        <taxon>Papilionoideae</taxon>
        <taxon>50 kb inversion clade</taxon>
        <taxon>NPAAA clade</taxon>
        <taxon>Hologalegina</taxon>
        <taxon>IRL clade</taxon>
        <taxon>Trifolieae</taxon>
        <taxon>Trifolium</taxon>
    </lineage>
</organism>
<feature type="non-terminal residue" evidence="1">
    <location>
        <position position="1"/>
    </location>
</feature>
<keyword evidence="2" id="KW-1185">Reference proteome</keyword>
<comment type="caution">
    <text evidence="1">The sequence shown here is derived from an EMBL/GenBank/DDBJ whole genome shotgun (WGS) entry which is preliminary data.</text>
</comment>
<dbReference type="EMBL" id="LXQA010511116">
    <property type="protein sequence ID" value="MCI56365.1"/>
    <property type="molecule type" value="Genomic_DNA"/>
</dbReference>
<evidence type="ECO:0000313" key="2">
    <source>
        <dbReference type="Proteomes" id="UP000265520"/>
    </source>
</evidence>
<protein>
    <submittedName>
        <fullName evidence="1">Uncharacterized protein</fullName>
    </submittedName>
</protein>
<dbReference type="AlphaFoldDB" id="A0A392T7T7"/>
<proteinExistence type="predicted"/>
<reference evidence="1 2" key="1">
    <citation type="journal article" date="2018" name="Front. Plant Sci.">
        <title>Red Clover (Trifolium pratense) and Zigzag Clover (T. medium) - A Picture of Genomic Similarities and Differences.</title>
        <authorList>
            <person name="Dluhosova J."/>
            <person name="Istvanek J."/>
            <person name="Nedelnik J."/>
            <person name="Repkova J."/>
        </authorList>
    </citation>
    <scope>NUCLEOTIDE SEQUENCE [LARGE SCALE GENOMIC DNA]</scope>
    <source>
        <strain evidence="2">cv. 10/8</strain>
        <tissue evidence="1">Leaf</tissue>
    </source>
</reference>
<dbReference type="Proteomes" id="UP000265520">
    <property type="component" value="Unassembled WGS sequence"/>
</dbReference>
<accession>A0A392T7T7</accession>
<evidence type="ECO:0000313" key="1">
    <source>
        <dbReference type="EMBL" id="MCI56365.1"/>
    </source>
</evidence>